<organism evidence="1 2">
    <name type="scientific">Neobacillus bataviensis</name>
    <dbReference type="NCBI Taxonomy" id="220685"/>
    <lineage>
        <taxon>Bacteria</taxon>
        <taxon>Bacillati</taxon>
        <taxon>Bacillota</taxon>
        <taxon>Bacilli</taxon>
        <taxon>Bacillales</taxon>
        <taxon>Bacillaceae</taxon>
        <taxon>Neobacillus</taxon>
    </lineage>
</organism>
<dbReference type="EMBL" id="VIVN01000003">
    <property type="protein sequence ID" value="TWE05219.1"/>
    <property type="molecule type" value="Genomic_DNA"/>
</dbReference>
<protein>
    <submittedName>
        <fullName evidence="1">Uncharacterized protein</fullName>
    </submittedName>
</protein>
<sequence length="50" mass="5637">MTFILGILALLITLLVIATILSIEAQLKKLNMTNKKILELLTELKKDDIK</sequence>
<evidence type="ECO:0000313" key="1">
    <source>
        <dbReference type="EMBL" id="TWE05219.1"/>
    </source>
</evidence>
<dbReference type="Proteomes" id="UP000319671">
    <property type="component" value="Unassembled WGS sequence"/>
</dbReference>
<proteinExistence type="predicted"/>
<reference evidence="1 2" key="1">
    <citation type="submission" date="2019-06" db="EMBL/GenBank/DDBJ databases">
        <title>Sorghum-associated microbial communities from plants grown in Nebraska, USA.</title>
        <authorList>
            <person name="Schachtman D."/>
        </authorList>
    </citation>
    <scope>NUCLEOTIDE SEQUENCE [LARGE SCALE GENOMIC DNA]</scope>
    <source>
        <strain evidence="1 2">2482</strain>
    </source>
</reference>
<gene>
    <name evidence="1" type="ORF">FB550_103397</name>
</gene>
<accession>A0A561DPH3</accession>
<comment type="caution">
    <text evidence="1">The sequence shown here is derived from an EMBL/GenBank/DDBJ whole genome shotgun (WGS) entry which is preliminary data.</text>
</comment>
<dbReference type="AlphaFoldDB" id="A0A561DPH3"/>
<evidence type="ECO:0000313" key="2">
    <source>
        <dbReference type="Proteomes" id="UP000319671"/>
    </source>
</evidence>
<keyword evidence="2" id="KW-1185">Reference proteome</keyword>
<dbReference type="RefSeq" id="WP_186446422.1">
    <property type="nucleotide sequence ID" value="NZ_VIVN01000003.1"/>
</dbReference>
<name>A0A561DPH3_9BACI</name>